<feature type="domain" description="HTH arsR-type" evidence="1">
    <location>
        <begin position="1"/>
        <end position="96"/>
    </location>
</feature>
<dbReference type="Proteomes" id="UP001595778">
    <property type="component" value="Unassembled WGS sequence"/>
</dbReference>
<dbReference type="InterPro" id="IPR001845">
    <property type="entry name" value="HTH_ArsR_DNA-bd_dom"/>
</dbReference>
<dbReference type="Pfam" id="PF12840">
    <property type="entry name" value="HTH_20"/>
    <property type="match status" value="1"/>
</dbReference>
<dbReference type="RefSeq" id="WP_286401483.1">
    <property type="nucleotide sequence ID" value="NZ_JBHSDQ010000007.1"/>
</dbReference>
<dbReference type="EMBL" id="JBHSDQ010000007">
    <property type="protein sequence ID" value="MFC4397576.1"/>
    <property type="molecule type" value="Genomic_DNA"/>
</dbReference>
<dbReference type="CDD" id="cd00090">
    <property type="entry name" value="HTH_ARSR"/>
    <property type="match status" value="1"/>
</dbReference>
<dbReference type="PROSITE" id="PS50987">
    <property type="entry name" value="HTH_ARSR_2"/>
    <property type="match status" value="1"/>
</dbReference>
<evidence type="ECO:0000313" key="2">
    <source>
        <dbReference type="EMBL" id="MFC4397576.1"/>
    </source>
</evidence>
<dbReference type="PANTHER" id="PTHR39168:SF2">
    <property type="entry name" value="HTH-TYPE TRANSCRIPTIONAL REGULATOR CMTR"/>
    <property type="match status" value="1"/>
</dbReference>
<proteinExistence type="predicted"/>
<protein>
    <submittedName>
        <fullName evidence="2">ArsR/SmtB family transcription factor</fullName>
    </submittedName>
</protein>
<dbReference type="InterPro" id="IPR036390">
    <property type="entry name" value="WH_DNA-bd_sf"/>
</dbReference>
<dbReference type="SMART" id="SM00418">
    <property type="entry name" value="HTH_ARSR"/>
    <property type="match status" value="1"/>
</dbReference>
<organism evidence="2 3">
    <name type="scientific">Arthrobacter sedimenti</name>
    <dbReference type="NCBI Taxonomy" id="2694931"/>
    <lineage>
        <taxon>Bacteria</taxon>
        <taxon>Bacillati</taxon>
        <taxon>Actinomycetota</taxon>
        <taxon>Actinomycetes</taxon>
        <taxon>Micrococcales</taxon>
        <taxon>Micrococcaceae</taxon>
        <taxon>Arthrobacter</taxon>
    </lineage>
</organism>
<accession>A0ABV8WNX0</accession>
<keyword evidence="3" id="KW-1185">Reference proteome</keyword>
<evidence type="ECO:0000313" key="3">
    <source>
        <dbReference type="Proteomes" id="UP001595778"/>
    </source>
</evidence>
<dbReference type="SUPFAM" id="SSF46785">
    <property type="entry name" value="Winged helix' DNA-binding domain"/>
    <property type="match status" value="1"/>
</dbReference>
<reference evidence="3" key="1">
    <citation type="journal article" date="2019" name="Int. J. Syst. Evol. Microbiol.">
        <title>The Global Catalogue of Microorganisms (GCM) 10K type strain sequencing project: providing services to taxonomists for standard genome sequencing and annotation.</title>
        <authorList>
            <consortium name="The Broad Institute Genomics Platform"/>
            <consortium name="The Broad Institute Genome Sequencing Center for Infectious Disease"/>
            <person name="Wu L."/>
            <person name="Ma J."/>
        </authorList>
    </citation>
    <scope>NUCLEOTIDE SEQUENCE [LARGE SCALE GENOMIC DNA]</scope>
    <source>
        <strain evidence="3">PJ61</strain>
    </source>
</reference>
<name>A0ABV8WNX0_9MICC</name>
<sequence>MTAYWAEDLALIARAMGEASRARILVALMDARAWTATELAGCARISKGTATTHLNHLVDVGLLDEVRQGRHRYVRLKNQGVADAIEAMVRLSPSPGPEVPTTYRGGRHKQELQHGRTCYQHLAGAMGVKLTALWQTRGFITPAWEVSGAGFDWAESIGLRFPDKPPRPLVRPCLDWTERVDHAAGVLPDLFTQHALSSGWLKRGSHPRSVVLTESGAGRLAGLGLANALGAPIGADL</sequence>
<dbReference type="Gene3D" id="1.10.10.10">
    <property type="entry name" value="Winged helix-like DNA-binding domain superfamily/Winged helix DNA-binding domain"/>
    <property type="match status" value="1"/>
</dbReference>
<comment type="caution">
    <text evidence="2">The sequence shown here is derived from an EMBL/GenBank/DDBJ whole genome shotgun (WGS) entry which is preliminary data.</text>
</comment>
<evidence type="ECO:0000259" key="1">
    <source>
        <dbReference type="PROSITE" id="PS50987"/>
    </source>
</evidence>
<dbReference type="InterPro" id="IPR052543">
    <property type="entry name" value="HTH_Metal-responsive_Reg"/>
</dbReference>
<dbReference type="InterPro" id="IPR036388">
    <property type="entry name" value="WH-like_DNA-bd_sf"/>
</dbReference>
<dbReference type="PANTHER" id="PTHR39168">
    <property type="entry name" value="TRANSCRIPTIONAL REGULATOR-RELATED"/>
    <property type="match status" value="1"/>
</dbReference>
<dbReference type="InterPro" id="IPR011991">
    <property type="entry name" value="ArsR-like_HTH"/>
</dbReference>
<gene>
    <name evidence="2" type="ORF">ACFO0G_15860</name>
</gene>